<dbReference type="Pfam" id="PF10758">
    <property type="entry name" value="DUF2586"/>
    <property type="match status" value="1"/>
</dbReference>
<evidence type="ECO:0008006" key="3">
    <source>
        <dbReference type="Google" id="ProtNLM"/>
    </source>
</evidence>
<accession>A0A1H3KG14</accession>
<dbReference type="AlphaFoldDB" id="A0A1H3KG14"/>
<gene>
    <name evidence="1" type="ORF">SAMN05216247_10484</name>
</gene>
<organism evidence="1 2">
    <name type="scientific">Pseudomonas salomonii</name>
    <dbReference type="NCBI Taxonomy" id="191391"/>
    <lineage>
        <taxon>Bacteria</taxon>
        <taxon>Pseudomonadati</taxon>
        <taxon>Pseudomonadota</taxon>
        <taxon>Gammaproteobacteria</taxon>
        <taxon>Pseudomonadales</taxon>
        <taxon>Pseudomonadaceae</taxon>
        <taxon>Pseudomonas</taxon>
    </lineage>
</organism>
<protein>
    <recommendedName>
        <fullName evidence="3">Phage tail sheath protein</fullName>
    </recommendedName>
</protein>
<dbReference type="InterPro" id="IPR019694">
    <property type="entry name" value="Phage_HP1_Orf23"/>
</dbReference>
<name>A0A1H3KG14_9PSED</name>
<proteinExistence type="predicted"/>
<evidence type="ECO:0000313" key="1">
    <source>
        <dbReference type="EMBL" id="SDY51087.1"/>
    </source>
</evidence>
<reference evidence="1 2" key="1">
    <citation type="submission" date="2016-10" db="EMBL/GenBank/DDBJ databases">
        <authorList>
            <person name="de Groot N.N."/>
        </authorList>
    </citation>
    <scope>NUCLEOTIDE SEQUENCE [LARGE SCALE GENOMIC DNA]</scope>
    <source>
        <strain evidence="1 2">ICMP 14252</strain>
    </source>
</reference>
<evidence type="ECO:0000313" key="2">
    <source>
        <dbReference type="Proteomes" id="UP000182902"/>
    </source>
</evidence>
<dbReference type="RefSeq" id="WP_069786735.1">
    <property type="nucleotide sequence ID" value="NZ_FNOX01000004.1"/>
</dbReference>
<dbReference type="Proteomes" id="UP000182902">
    <property type="component" value="Unassembled WGS sequence"/>
</dbReference>
<sequence length="375" mass="39943">MALGKVSVNNLNLGQGAVTEIERYFLFIGPGPKTGPKNIGKLLPLNTESDLDAALGTAASDLKTQITAARLNGGDRWACLAAPIAADADWRVSLEACQQQGFSVEAAVVTQPVTKGEDLTAMHDAAVLVNNVYGRRLFVMAATASPTVLQSWSEYVAEQKAITANVAAPRVLAVPQLHGNDLGVLAGRLADAAVSIADSPMRVATGAVNGLGSVPVDKDGVPLPSAIRAELDKARFSVSQTYPDYPGVYWGDGNMLDTPGSDYQVVEYLRLADKAARQVRPLLIRRVADRRLNNTPNSMAVNVNALMAPLRQMAKSVKFAGQVFPGEIETPKDGDIVLTWKSKTAVEAYIKLKPHNCPKDLTANIALDLSNDDSE</sequence>
<dbReference type="EMBL" id="FNOX01000004">
    <property type="protein sequence ID" value="SDY51087.1"/>
    <property type="molecule type" value="Genomic_DNA"/>
</dbReference>